<sequence>MKELERKRKGEGEGREAAPESYNTVTKLIAGPFAKEVAQIWPGPRLGEYLTATDTRRHVWHLWFSSRRMSFRPDNPMSTELAYAQLTFGRSKDLITQATGSQPAGLIRALGRLGPKARPARVYRALATILATDGPGAKFIRHAAVLPDDLILGLATLPPGLEAKSVLRLFQKGRLPPYALGYFTWSLARLEKLMGSSAAQSIVAARNPLEAIRDAILDLPFPDPPWPGNSLLRPVTARDRLKKVGDDFENCLRGFHRERQSVLTVINGVEYLYEWCGHEPALLLFQRVGSIGWFLKEARGRKNAEVSDETRAEILKSLASASSLCPVWDLGEEVWHSDGFFQEHVIFSGM</sequence>
<feature type="region of interest" description="Disordered" evidence="1">
    <location>
        <begin position="1"/>
        <end position="20"/>
    </location>
</feature>
<dbReference type="AlphaFoldDB" id="A0A512BX32"/>
<gene>
    <name evidence="2" type="ORF">MAE02_42080</name>
</gene>
<feature type="compositionally biased region" description="Basic and acidic residues" evidence="1">
    <location>
        <begin position="1"/>
        <end position="18"/>
    </location>
</feature>
<comment type="caution">
    <text evidence="2">The sequence shown here is derived from an EMBL/GenBank/DDBJ whole genome shotgun (WGS) entry which is preliminary data.</text>
</comment>
<name>A0A512BX32_9HYPH</name>
<dbReference type="Proteomes" id="UP000321085">
    <property type="component" value="Unassembled WGS sequence"/>
</dbReference>
<keyword evidence="3" id="KW-1185">Reference proteome</keyword>
<proteinExistence type="predicted"/>
<dbReference type="EMBL" id="BJYU01000066">
    <property type="protein sequence ID" value="GEO16512.1"/>
    <property type="molecule type" value="Genomic_DNA"/>
</dbReference>
<reference evidence="2 3" key="1">
    <citation type="submission" date="2019-07" db="EMBL/GenBank/DDBJ databases">
        <title>Whole genome shotgun sequence of Microvirga aerophila NBRC 106136.</title>
        <authorList>
            <person name="Hosoyama A."/>
            <person name="Uohara A."/>
            <person name="Ohji S."/>
            <person name="Ichikawa N."/>
        </authorList>
    </citation>
    <scope>NUCLEOTIDE SEQUENCE [LARGE SCALE GENOMIC DNA]</scope>
    <source>
        <strain evidence="2 3">NBRC 106136</strain>
    </source>
</reference>
<protein>
    <submittedName>
        <fullName evidence="2">Uncharacterized protein</fullName>
    </submittedName>
</protein>
<accession>A0A512BX32</accession>
<organism evidence="2 3">
    <name type="scientific">Microvirga aerophila</name>
    <dbReference type="NCBI Taxonomy" id="670291"/>
    <lineage>
        <taxon>Bacteria</taxon>
        <taxon>Pseudomonadati</taxon>
        <taxon>Pseudomonadota</taxon>
        <taxon>Alphaproteobacteria</taxon>
        <taxon>Hyphomicrobiales</taxon>
        <taxon>Methylobacteriaceae</taxon>
        <taxon>Microvirga</taxon>
    </lineage>
</organism>
<evidence type="ECO:0000313" key="2">
    <source>
        <dbReference type="EMBL" id="GEO16512.1"/>
    </source>
</evidence>
<evidence type="ECO:0000313" key="3">
    <source>
        <dbReference type="Proteomes" id="UP000321085"/>
    </source>
</evidence>
<evidence type="ECO:0000256" key="1">
    <source>
        <dbReference type="SAM" id="MobiDB-lite"/>
    </source>
</evidence>